<sequence length="62" mass="6815">MQTCSGCNGAIIPRAVSLDVYRLGVELDESKCPRQTSDIPISMTEKRHTCSIRRMTGCKKAA</sequence>
<organism evidence="1 2">
    <name type="scientific">Larinioides sclopetarius</name>
    <dbReference type="NCBI Taxonomy" id="280406"/>
    <lineage>
        <taxon>Eukaryota</taxon>
        <taxon>Metazoa</taxon>
        <taxon>Ecdysozoa</taxon>
        <taxon>Arthropoda</taxon>
        <taxon>Chelicerata</taxon>
        <taxon>Arachnida</taxon>
        <taxon>Araneae</taxon>
        <taxon>Araneomorphae</taxon>
        <taxon>Entelegynae</taxon>
        <taxon>Araneoidea</taxon>
        <taxon>Araneidae</taxon>
        <taxon>Larinioides</taxon>
    </lineage>
</organism>
<name>A0AAV1Z397_9ARAC</name>
<dbReference type="Proteomes" id="UP001497382">
    <property type="component" value="Unassembled WGS sequence"/>
</dbReference>
<evidence type="ECO:0000313" key="2">
    <source>
        <dbReference type="Proteomes" id="UP001497382"/>
    </source>
</evidence>
<evidence type="ECO:0000313" key="1">
    <source>
        <dbReference type="EMBL" id="CAL1265766.1"/>
    </source>
</evidence>
<accession>A0AAV1Z397</accession>
<proteinExistence type="predicted"/>
<gene>
    <name evidence="1" type="ORF">LARSCL_LOCUS2720</name>
</gene>
<comment type="caution">
    <text evidence="1">The sequence shown here is derived from an EMBL/GenBank/DDBJ whole genome shotgun (WGS) entry which is preliminary data.</text>
</comment>
<keyword evidence="2" id="KW-1185">Reference proteome</keyword>
<protein>
    <submittedName>
        <fullName evidence="1">Uncharacterized protein</fullName>
    </submittedName>
</protein>
<reference evidence="1 2" key="1">
    <citation type="submission" date="2024-04" db="EMBL/GenBank/DDBJ databases">
        <authorList>
            <person name="Rising A."/>
            <person name="Reimegard J."/>
            <person name="Sonavane S."/>
            <person name="Akerstrom W."/>
            <person name="Nylinder S."/>
            <person name="Hedman E."/>
            <person name="Kallberg Y."/>
        </authorList>
    </citation>
    <scope>NUCLEOTIDE SEQUENCE [LARGE SCALE GENOMIC DNA]</scope>
</reference>
<dbReference type="EMBL" id="CAXIEN010000019">
    <property type="protein sequence ID" value="CAL1265766.1"/>
    <property type="molecule type" value="Genomic_DNA"/>
</dbReference>
<dbReference type="AlphaFoldDB" id="A0AAV1Z397"/>